<dbReference type="Proteomes" id="UP000546642">
    <property type="component" value="Unassembled WGS sequence"/>
</dbReference>
<keyword evidence="2" id="KW-1185">Reference proteome</keyword>
<dbReference type="EMBL" id="JACHDS010000001">
    <property type="protein sequence ID" value="MBB6174004.1"/>
    <property type="molecule type" value="Genomic_DNA"/>
</dbReference>
<name>A0A7X0D8G9_9ACTN</name>
<dbReference type="AlphaFoldDB" id="A0A7X0D8G9"/>
<accession>A0A7X0D8G9</accession>
<evidence type="ECO:0000313" key="1">
    <source>
        <dbReference type="EMBL" id="MBB6174004.1"/>
    </source>
</evidence>
<protein>
    <submittedName>
        <fullName evidence="1">Uncharacterized protein</fullName>
    </submittedName>
</protein>
<dbReference type="RefSeq" id="WP_184077774.1">
    <property type="nucleotide sequence ID" value="NZ_JACHDS010000001.1"/>
</dbReference>
<proteinExistence type="predicted"/>
<gene>
    <name evidence="1" type="ORF">HNR23_004064</name>
</gene>
<reference evidence="1 2" key="1">
    <citation type="submission" date="2020-08" db="EMBL/GenBank/DDBJ databases">
        <title>Sequencing the genomes of 1000 actinobacteria strains.</title>
        <authorList>
            <person name="Klenk H.-P."/>
        </authorList>
    </citation>
    <scope>NUCLEOTIDE SEQUENCE [LARGE SCALE GENOMIC DNA]</scope>
    <source>
        <strain evidence="1 2">DSM 46659</strain>
    </source>
</reference>
<comment type="caution">
    <text evidence="1">The sequence shown here is derived from an EMBL/GenBank/DDBJ whole genome shotgun (WGS) entry which is preliminary data.</text>
</comment>
<organism evidence="1 2">
    <name type="scientific">Nocardiopsis mwathae</name>
    <dbReference type="NCBI Taxonomy" id="1472723"/>
    <lineage>
        <taxon>Bacteria</taxon>
        <taxon>Bacillati</taxon>
        <taxon>Actinomycetota</taxon>
        <taxon>Actinomycetes</taxon>
        <taxon>Streptosporangiales</taxon>
        <taxon>Nocardiopsidaceae</taxon>
        <taxon>Nocardiopsis</taxon>
    </lineage>
</organism>
<sequence length="123" mass="13810">MSHRRLNNPRAARLKSALAKRVKHRPRHAFCAQSAIAALRDELDSVMSRPMYRAGCSDLAVMSVMRGINVWCRDGKFFWHDLVGTTVEHPANDPAGAAARLRPFSSPHRRSFEHGRQHVLSAA</sequence>
<evidence type="ECO:0000313" key="2">
    <source>
        <dbReference type="Proteomes" id="UP000546642"/>
    </source>
</evidence>